<evidence type="ECO:0000313" key="2">
    <source>
        <dbReference type="EMBL" id="KAF4080259.1"/>
    </source>
</evidence>
<dbReference type="EMBL" id="JAAGNN010000014">
    <property type="protein sequence ID" value="KAF4080259.1"/>
    <property type="molecule type" value="Genomic_DNA"/>
</dbReference>
<sequence length="68" mass="7856">MKTLKPQQTEDIANVSGSEGKEHGLILSRRAECRIFHEKRRGEEKNYPSETGVLVLKRPFLYVRPSED</sequence>
<gene>
    <name evidence="2" type="ORF">AMELA_G00168340</name>
</gene>
<dbReference type="Proteomes" id="UP000593565">
    <property type="component" value="Unassembled WGS sequence"/>
</dbReference>
<accession>A0A7J6ADZ5</accession>
<protein>
    <submittedName>
        <fullName evidence="2">Uncharacterized protein</fullName>
    </submittedName>
</protein>
<evidence type="ECO:0000256" key="1">
    <source>
        <dbReference type="SAM" id="MobiDB-lite"/>
    </source>
</evidence>
<organism evidence="2 3">
    <name type="scientific">Ameiurus melas</name>
    <name type="common">Black bullhead</name>
    <name type="synonym">Silurus melas</name>
    <dbReference type="NCBI Taxonomy" id="219545"/>
    <lineage>
        <taxon>Eukaryota</taxon>
        <taxon>Metazoa</taxon>
        <taxon>Chordata</taxon>
        <taxon>Craniata</taxon>
        <taxon>Vertebrata</taxon>
        <taxon>Euteleostomi</taxon>
        <taxon>Actinopterygii</taxon>
        <taxon>Neopterygii</taxon>
        <taxon>Teleostei</taxon>
        <taxon>Ostariophysi</taxon>
        <taxon>Siluriformes</taxon>
        <taxon>Ictaluridae</taxon>
        <taxon>Ameiurus</taxon>
    </lineage>
</organism>
<keyword evidence="3" id="KW-1185">Reference proteome</keyword>
<feature type="region of interest" description="Disordered" evidence="1">
    <location>
        <begin position="1"/>
        <end position="23"/>
    </location>
</feature>
<feature type="compositionally biased region" description="Polar residues" evidence="1">
    <location>
        <begin position="1"/>
        <end position="17"/>
    </location>
</feature>
<dbReference type="AlphaFoldDB" id="A0A7J6ADZ5"/>
<reference evidence="2 3" key="1">
    <citation type="submission" date="2020-02" db="EMBL/GenBank/DDBJ databases">
        <title>A chromosome-scale genome assembly of the black bullhead catfish (Ameiurus melas).</title>
        <authorList>
            <person name="Wen M."/>
            <person name="Zham M."/>
            <person name="Cabau C."/>
            <person name="Klopp C."/>
            <person name="Donnadieu C."/>
            <person name="Roques C."/>
            <person name="Bouchez O."/>
            <person name="Lampietro C."/>
            <person name="Jouanno E."/>
            <person name="Herpin A."/>
            <person name="Louis A."/>
            <person name="Berthelot C."/>
            <person name="Parey E."/>
            <person name="Roest-Crollius H."/>
            <person name="Braasch I."/>
            <person name="Postlethwait J."/>
            <person name="Robinson-Rechavi M."/>
            <person name="Echchiki A."/>
            <person name="Begum T."/>
            <person name="Montfort J."/>
            <person name="Schartl M."/>
            <person name="Bobe J."/>
            <person name="Guiguen Y."/>
        </authorList>
    </citation>
    <scope>NUCLEOTIDE SEQUENCE [LARGE SCALE GENOMIC DNA]</scope>
    <source>
        <strain evidence="2">M_S1</strain>
        <tissue evidence="2">Blood</tissue>
    </source>
</reference>
<name>A0A7J6ADZ5_AMEME</name>
<comment type="caution">
    <text evidence="2">The sequence shown here is derived from an EMBL/GenBank/DDBJ whole genome shotgun (WGS) entry which is preliminary data.</text>
</comment>
<evidence type="ECO:0000313" key="3">
    <source>
        <dbReference type="Proteomes" id="UP000593565"/>
    </source>
</evidence>
<proteinExistence type="predicted"/>